<dbReference type="InterPro" id="IPR000906">
    <property type="entry name" value="ZU5_dom"/>
</dbReference>
<dbReference type="PROSITE" id="PS50017">
    <property type="entry name" value="DEATH_DOMAIN"/>
    <property type="match status" value="1"/>
</dbReference>
<dbReference type="PANTHER" id="PTHR15077">
    <property type="entry name" value="FAS-ASSOCIATING DEATH DOMAIN-CONTAINING PROTEIN FADD"/>
    <property type="match status" value="1"/>
</dbReference>
<dbReference type="InterPro" id="IPR016729">
    <property type="entry name" value="FADD"/>
</dbReference>
<feature type="non-terminal residue" evidence="3">
    <location>
        <position position="1"/>
    </location>
</feature>
<comment type="caution">
    <text evidence="3">The sequence shown here is derived from an EMBL/GenBank/DDBJ whole genome shotgun (WGS) entry which is preliminary data.</text>
</comment>
<feature type="domain" description="Death" evidence="1">
    <location>
        <begin position="599"/>
        <end position="682"/>
    </location>
</feature>
<dbReference type="PROSITE" id="PS51145">
    <property type="entry name" value="ZU5"/>
    <property type="match status" value="1"/>
</dbReference>
<name>A0ABN8LHL4_9CNID</name>
<dbReference type="PANTHER" id="PTHR15077:SF9">
    <property type="entry name" value="C-TERMINAL OF ROC (COR) DOMAIN-CONTAINING PROTEIN"/>
    <property type="match status" value="1"/>
</dbReference>
<dbReference type="Pfam" id="PF00531">
    <property type="entry name" value="Death"/>
    <property type="match status" value="1"/>
</dbReference>
<protein>
    <recommendedName>
        <fullName evidence="5">Death domain-containing protein</fullName>
    </recommendedName>
</protein>
<evidence type="ECO:0008006" key="5">
    <source>
        <dbReference type="Google" id="ProtNLM"/>
    </source>
</evidence>
<dbReference type="SMART" id="SM00005">
    <property type="entry name" value="DEATH"/>
    <property type="match status" value="1"/>
</dbReference>
<accession>A0ABN8LHL4</accession>
<evidence type="ECO:0000313" key="4">
    <source>
        <dbReference type="Proteomes" id="UP001159427"/>
    </source>
</evidence>
<feature type="domain" description="ZU5" evidence="2">
    <location>
        <begin position="185"/>
        <end position="331"/>
    </location>
</feature>
<evidence type="ECO:0000313" key="3">
    <source>
        <dbReference type="EMBL" id="CAH3015680.1"/>
    </source>
</evidence>
<evidence type="ECO:0000259" key="1">
    <source>
        <dbReference type="PROSITE" id="PS50017"/>
    </source>
</evidence>
<sequence length="688" mass="78079">SHNLNTVRGLPGIRLFKNGFRLINVLIIYFRGTITSEGTHWALKRGSTHVFFPPNAVSQPTSIVAHRWKCSARSPPLQEHESVVSNVIEISTKTGDELKFDAKAKLVLSHSAPDLQGYELVIKKLIDWESNEWEEVDGTKALQCLKAVEEDFSPHPRDVPEFFFPVAQADITECSTYAVVCRRKPSPAYAITSNGGSFSHPDYPRVTVTIPENAVTPEANIPLVLKVQEVPGEEFKDQDVFLGPILRVCCSQIVEFSKPVTIQLPVSLRSDQEKIPVPSTCRVRVLFLNSDDEEKKWMEITDGLKCPVHFDGTFVRFQVERFSGYTCVFEWYKEDVSVSGVITYLTSLIWKQPLLGVFFSYFNELDRAYSQDVLHLICCPAHMRERVVQELENANVVPSEENSQKKLIPGHDKAFVFVSGGITLAEIEDMEDFHLMFESDHRDKKQLPVRLISDQVLSHVEFRSSPDPNAKNLLSRLNFRLSSMKLDLTKTPVEFFGVPLNDQTLLDADPNYVLSACRPFLSHDTYEEHFIHLNSGCRTPKQALRSLLQVVAGLGPNSQDKCFEAVVSTLREASNEGFLHVIERLQKARQKVNTALVESSEVINKVSEKVCSSWKRLARELELRAGQIDNISEEEQDDEERCRKTLRTWCQLNGRNSTIRKLMISLTKIGKAEVNYDVMRCLHLVEPD</sequence>
<evidence type="ECO:0000259" key="2">
    <source>
        <dbReference type="PROSITE" id="PS51145"/>
    </source>
</evidence>
<dbReference type="InterPro" id="IPR011029">
    <property type="entry name" value="DEATH-like_dom_sf"/>
</dbReference>
<reference evidence="3 4" key="1">
    <citation type="submission" date="2022-05" db="EMBL/GenBank/DDBJ databases">
        <authorList>
            <consortium name="Genoscope - CEA"/>
            <person name="William W."/>
        </authorList>
    </citation>
    <scope>NUCLEOTIDE SEQUENCE [LARGE SCALE GENOMIC DNA]</scope>
</reference>
<dbReference type="Proteomes" id="UP001159427">
    <property type="component" value="Unassembled WGS sequence"/>
</dbReference>
<organism evidence="3 4">
    <name type="scientific">Porites evermanni</name>
    <dbReference type="NCBI Taxonomy" id="104178"/>
    <lineage>
        <taxon>Eukaryota</taxon>
        <taxon>Metazoa</taxon>
        <taxon>Cnidaria</taxon>
        <taxon>Anthozoa</taxon>
        <taxon>Hexacorallia</taxon>
        <taxon>Scleractinia</taxon>
        <taxon>Fungiina</taxon>
        <taxon>Poritidae</taxon>
        <taxon>Porites</taxon>
    </lineage>
</organism>
<keyword evidence="4" id="KW-1185">Reference proteome</keyword>
<proteinExistence type="predicted"/>
<dbReference type="InterPro" id="IPR000488">
    <property type="entry name" value="Death_dom"/>
</dbReference>
<dbReference type="EMBL" id="CALNXI010000027">
    <property type="protein sequence ID" value="CAH3015680.1"/>
    <property type="molecule type" value="Genomic_DNA"/>
</dbReference>
<gene>
    <name evidence="3" type="ORF">PEVE_00020090</name>
</gene>
<dbReference type="CDD" id="cd01670">
    <property type="entry name" value="Death"/>
    <property type="match status" value="1"/>
</dbReference>
<dbReference type="Gene3D" id="2.60.220.30">
    <property type="match status" value="2"/>
</dbReference>
<dbReference type="SUPFAM" id="SSF47986">
    <property type="entry name" value="DEATH domain"/>
    <property type="match status" value="1"/>
</dbReference>
<dbReference type="Gene3D" id="1.10.533.10">
    <property type="entry name" value="Death Domain, Fas"/>
    <property type="match status" value="1"/>
</dbReference>